<dbReference type="EMBL" id="BMMK01000013">
    <property type="protein sequence ID" value="GGM57701.1"/>
    <property type="molecule type" value="Genomic_DNA"/>
</dbReference>
<keyword evidence="2" id="KW-1185">Reference proteome</keyword>
<reference evidence="1" key="1">
    <citation type="journal article" date="2014" name="Int. J. Syst. Evol. Microbiol.">
        <title>Complete genome sequence of Corynebacterium casei LMG S-19264T (=DSM 44701T), isolated from a smear-ripened cheese.</title>
        <authorList>
            <consortium name="US DOE Joint Genome Institute (JGI-PGF)"/>
            <person name="Walter F."/>
            <person name="Albersmeier A."/>
            <person name="Kalinowski J."/>
            <person name="Ruckert C."/>
        </authorList>
    </citation>
    <scope>NUCLEOTIDE SEQUENCE</scope>
    <source>
        <strain evidence="1">CGMCC 4.5737</strain>
    </source>
</reference>
<comment type="caution">
    <text evidence="1">The sequence shown here is derived from an EMBL/GenBank/DDBJ whole genome shotgun (WGS) entry which is preliminary data.</text>
</comment>
<dbReference type="Proteomes" id="UP000637578">
    <property type="component" value="Unassembled WGS sequence"/>
</dbReference>
<name>A0A8J3CGJ8_9PSEU</name>
<evidence type="ECO:0000313" key="2">
    <source>
        <dbReference type="Proteomes" id="UP000637578"/>
    </source>
</evidence>
<proteinExistence type="predicted"/>
<reference evidence="1" key="2">
    <citation type="submission" date="2020-09" db="EMBL/GenBank/DDBJ databases">
        <authorList>
            <person name="Sun Q."/>
            <person name="Zhou Y."/>
        </authorList>
    </citation>
    <scope>NUCLEOTIDE SEQUENCE</scope>
    <source>
        <strain evidence="1">CGMCC 4.5737</strain>
    </source>
</reference>
<evidence type="ECO:0000313" key="1">
    <source>
        <dbReference type="EMBL" id="GGM57701.1"/>
    </source>
</evidence>
<accession>A0A8J3CGJ8</accession>
<dbReference type="AlphaFoldDB" id="A0A8J3CGJ8"/>
<gene>
    <name evidence="1" type="ORF">GCM10012275_31140</name>
</gene>
<protein>
    <submittedName>
        <fullName evidence="1">Uncharacterized protein</fullName>
    </submittedName>
</protein>
<organism evidence="1 2">
    <name type="scientific">Longimycelium tulufanense</name>
    <dbReference type="NCBI Taxonomy" id="907463"/>
    <lineage>
        <taxon>Bacteria</taxon>
        <taxon>Bacillati</taxon>
        <taxon>Actinomycetota</taxon>
        <taxon>Actinomycetes</taxon>
        <taxon>Pseudonocardiales</taxon>
        <taxon>Pseudonocardiaceae</taxon>
        <taxon>Longimycelium</taxon>
    </lineage>
</organism>
<sequence length="192" mass="21331">MRALISPNGEAALVRFLNTEFPYAKKLAEQQKARNADFARRVSETHTAEFAPEVHAAAQRAVNGTDADRERFARTGYAEAKERDRWAREASGEQTRALTEDDRNYVRKLAEHAPGVQVRAAATWAVRPAAVENDLVEFFAYDWASAARLDLEGHRMRMADNEVGWRATVERLIGEAKAAEKAASETAGEAAE</sequence>
<dbReference type="RefSeq" id="WP_229686413.1">
    <property type="nucleotide sequence ID" value="NZ_BMMK01000013.1"/>
</dbReference>
<dbReference type="InterPro" id="IPR005506">
    <property type="entry name" value="DUF312_ALF"/>
</dbReference>
<dbReference type="Pfam" id="PF03752">
    <property type="entry name" value="ALF"/>
    <property type="match status" value="1"/>
</dbReference>